<dbReference type="AlphaFoldDB" id="A0A518GL24"/>
<sequence length="143" mass="15418">MTGNADGLQTLEKYSRIPVSSIRYVADADADIVRSIHDGVLFLVAFWSGPSLGAFSKLTKAMHDMGLRDLELVVVDVDGSPGVYQLPEIKELFGGVVNAPPGWGEAAFCRDGQIVAAAVVGRGFDSNEYYFISRKLLSSFDGE</sequence>
<proteinExistence type="predicted"/>
<evidence type="ECO:0000313" key="1">
    <source>
        <dbReference type="EMBL" id="QDV29141.1"/>
    </source>
</evidence>
<keyword evidence="2" id="KW-1185">Reference proteome</keyword>
<reference evidence="1 2" key="1">
    <citation type="submission" date="2019-02" db="EMBL/GenBank/DDBJ databases">
        <title>Deep-cultivation of Planctomycetes and their phenomic and genomic characterization uncovers novel biology.</title>
        <authorList>
            <person name="Wiegand S."/>
            <person name="Jogler M."/>
            <person name="Boedeker C."/>
            <person name="Pinto D."/>
            <person name="Vollmers J."/>
            <person name="Rivas-Marin E."/>
            <person name="Kohn T."/>
            <person name="Peeters S.H."/>
            <person name="Heuer A."/>
            <person name="Rast P."/>
            <person name="Oberbeckmann S."/>
            <person name="Bunk B."/>
            <person name="Jeske O."/>
            <person name="Meyerdierks A."/>
            <person name="Storesund J.E."/>
            <person name="Kallscheuer N."/>
            <person name="Luecker S."/>
            <person name="Lage O.M."/>
            <person name="Pohl T."/>
            <person name="Merkel B.J."/>
            <person name="Hornburger P."/>
            <person name="Mueller R.-W."/>
            <person name="Bruemmer F."/>
            <person name="Labrenz M."/>
            <person name="Spormann A.M."/>
            <person name="Op den Camp H."/>
            <person name="Overmann J."/>
            <person name="Amann R."/>
            <person name="Jetten M.S.M."/>
            <person name="Mascher T."/>
            <person name="Medema M.H."/>
            <person name="Devos D.P."/>
            <person name="Kaster A.-K."/>
            <person name="Ovreas L."/>
            <person name="Rohde M."/>
            <person name="Galperin M.Y."/>
            <person name="Jogler C."/>
        </authorList>
    </citation>
    <scope>NUCLEOTIDE SEQUENCE [LARGE SCALE GENOMIC DNA]</scope>
    <source>
        <strain evidence="1 2">Spb1</strain>
    </source>
</reference>
<dbReference type="EMBL" id="CP036299">
    <property type="protein sequence ID" value="QDV29141.1"/>
    <property type="molecule type" value="Genomic_DNA"/>
</dbReference>
<dbReference type="KEGG" id="peh:Spb1_10100"/>
<dbReference type="Proteomes" id="UP000315349">
    <property type="component" value="Chromosome"/>
</dbReference>
<evidence type="ECO:0008006" key="3">
    <source>
        <dbReference type="Google" id="ProtNLM"/>
    </source>
</evidence>
<name>A0A518GL24_9PLAN</name>
<protein>
    <recommendedName>
        <fullName evidence="3">Thioredoxin domain-containing protein</fullName>
    </recommendedName>
</protein>
<evidence type="ECO:0000313" key="2">
    <source>
        <dbReference type="Proteomes" id="UP000315349"/>
    </source>
</evidence>
<organism evidence="1 2">
    <name type="scientific">Planctopirus ephydatiae</name>
    <dbReference type="NCBI Taxonomy" id="2528019"/>
    <lineage>
        <taxon>Bacteria</taxon>
        <taxon>Pseudomonadati</taxon>
        <taxon>Planctomycetota</taxon>
        <taxon>Planctomycetia</taxon>
        <taxon>Planctomycetales</taxon>
        <taxon>Planctomycetaceae</taxon>
        <taxon>Planctopirus</taxon>
    </lineage>
</organism>
<gene>
    <name evidence="1" type="ORF">Spb1_10100</name>
</gene>
<accession>A0A518GL24</accession>